<dbReference type="VEuPathDB" id="FungiDB:ATEG_08010"/>
<dbReference type="PROSITE" id="PS00354">
    <property type="entry name" value="HMGI_Y"/>
    <property type="match status" value="1"/>
</dbReference>
<feature type="compositionally biased region" description="Basic and acidic residues" evidence="6">
    <location>
        <begin position="1109"/>
        <end position="1118"/>
    </location>
</feature>
<feature type="compositionally biased region" description="Basic and acidic residues" evidence="6">
    <location>
        <begin position="1154"/>
        <end position="1168"/>
    </location>
</feature>
<dbReference type="GO" id="GO:0005737">
    <property type="term" value="C:cytoplasm"/>
    <property type="evidence" value="ECO:0007669"/>
    <property type="project" value="TreeGrafter"/>
</dbReference>
<feature type="region of interest" description="Disordered" evidence="6">
    <location>
        <begin position="181"/>
        <end position="250"/>
    </location>
</feature>
<dbReference type="InterPro" id="IPR047249">
    <property type="entry name" value="BRCT_p53bp1-like_rpt1"/>
</dbReference>
<dbReference type="GO" id="GO:0000214">
    <property type="term" value="C:tRNA-intron endonuclease complex"/>
    <property type="evidence" value="ECO:0007669"/>
    <property type="project" value="TreeGrafter"/>
</dbReference>
<feature type="compositionally biased region" description="Basic residues" evidence="6">
    <location>
        <begin position="1919"/>
        <end position="1928"/>
    </location>
</feature>
<dbReference type="SUPFAM" id="SSF53032">
    <property type="entry name" value="tRNA-intron endonuclease catalytic domain-like"/>
    <property type="match status" value="1"/>
</dbReference>
<evidence type="ECO:0000256" key="4">
    <source>
        <dbReference type="ARBA" id="ARBA00023242"/>
    </source>
</evidence>
<comment type="subcellular location">
    <subcellularLocation>
        <location evidence="1">Nucleus</location>
    </subcellularLocation>
</comment>
<dbReference type="InterPro" id="IPR006676">
    <property type="entry name" value="tRNA_splic"/>
</dbReference>
<accession>Q0CE74</accession>
<dbReference type="SUPFAM" id="SSF52113">
    <property type="entry name" value="BRCT domain"/>
    <property type="match status" value="1"/>
</dbReference>
<feature type="compositionally biased region" description="Polar residues" evidence="6">
    <location>
        <begin position="264"/>
        <end position="282"/>
    </location>
</feature>
<dbReference type="GO" id="GO:0003676">
    <property type="term" value="F:nucleic acid binding"/>
    <property type="evidence" value="ECO:0007669"/>
    <property type="project" value="InterPro"/>
</dbReference>
<feature type="region of interest" description="Disordered" evidence="6">
    <location>
        <begin position="1"/>
        <end position="44"/>
    </location>
</feature>
<feature type="compositionally biased region" description="Low complexity" evidence="6">
    <location>
        <begin position="898"/>
        <end position="908"/>
    </location>
</feature>
<dbReference type="PROSITE" id="PS50172">
    <property type="entry name" value="BRCT"/>
    <property type="match status" value="1"/>
</dbReference>
<dbReference type="EMBL" id="CH476605">
    <property type="protein sequence ID" value="EAU31183.1"/>
    <property type="molecule type" value="Genomic_DNA"/>
</dbReference>
<dbReference type="InterPro" id="IPR036167">
    <property type="entry name" value="tRNA_intron_Endo_cat-like_sf"/>
</dbReference>
<evidence type="ECO:0000313" key="8">
    <source>
        <dbReference type="EMBL" id="EAU31183.1"/>
    </source>
</evidence>
<evidence type="ECO:0000259" key="7">
    <source>
        <dbReference type="PROSITE" id="PS50172"/>
    </source>
</evidence>
<dbReference type="InterPro" id="IPR000637">
    <property type="entry name" value="HMGI/Y_DNA-bd_CS"/>
</dbReference>
<dbReference type="RefSeq" id="XP_001216631.1">
    <property type="nucleotide sequence ID" value="XM_001216631.1"/>
</dbReference>
<dbReference type="GO" id="GO:0000213">
    <property type="term" value="F:tRNA-intron lyase activity"/>
    <property type="evidence" value="ECO:0007669"/>
    <property type="project" value="UniProtKB-EC"/>
</dbReference>
<feature type="region of interest" description="Disordered" evidence="6">
    <location>
        <begin position="1907"/>
        <end position="1943"/>
    </location>
</feature>
<dbReference type="Gene3D" id="3.40.1350.10">
    <property type="match status" value="1"/>
</dbReference>
<keyword evidence="4" id="KW-0539">Nucleus</keyword>
<feature type="compositionally biased region" description="Basic and acidic residues" evidence="6">
    <location>
        <begin position="909"/>
        <end position="932"/>
    </location>
</feature>
<dbReference type="FunFam" id="3.40.50.10190:FF:000083">
    <property type="entry name" value="DNA damage repair protein (Rad9)"/>
    <property type="match status" value="1"/>
</dbReference>
<evidence type="ECO:0000256" key="6">
    <source>
        <dbReference type="SAM" id="MobiDB-lite"/>
    </source>
</evidence>
<feature type="compositionally biased region" description="Polar residues" evidence="6">
    <location>
        <begin position="1348"/>
        <end position="1365"/>
    </location>
</feature>
<comment type="similarity">
    <text evidence="2">Belongs to the tRNA-intron endonuclease family.</text>
</comment>
<dbReference type="PANTHER" id="PTHR21227">
    <property type="entry name" value="TRNA-SPLICING ENDONUCLEASE SUBUNIT SEN2"/>
    <property type="match status" value="1"/>
</dbReference>
<feature type="region of interest" description="Disordered" evidence="6">
    <location>
        <begin position="622"/>
        <end position="643"/>
    </location>
</feature>
<dbReference type="OrthoDB" id="129353at2759"/>
<feature type="region of interest" description="Disordered" evidence="6">
    <location>
        <begin position="264"/>
        <end position="284"/>
    </location>
</feature>
<feature type="compositionally biased region" description="Polar residues" evidence="6">
    <location>
        <begin position="1036"/>
        <end position="1048"/>
    </location>
</feature>
<evidence type="ECO:0000256" key="5">
    <source>
        <dbReference type="ARBA" id="ARBA00034031"/>
    </source>
</evidence>
<dbReference type="CDD" id="cd17745">
    <property type="entry name" value="BRCT_p53bp1_rpt1"/>
    <property type="match status" value="1"/>
</dbReference>
<dbReference type="GO" id="GO:0000379">
    <property type="term" value="P:tRNA-type intron splice site recognition and cleavage"/>
    <property type="evidence" value="ECO:0007669"/>
    <property type="project" value="TreeGrafter"/>
</dbReference>
<dbReference type="CDD" id="cd22363">
    <property type="entry name" value="tRNA-intron_lyase_C"/>
    <property type="match status" value="1"/>
</dbReference>
<feature type="region of interest" description="Disordered" evidence="6">
    <location>
        <begin position="1437"/>
        <end position="1456"/>
    </location>
</feature>
<dbReference type="Pfam" id="PF08605">
    <property type="entry name" value="Rad9_Rad53_bind"/>
    <property type="match status" value="1"/>
</dbReference>
<feature type="compositionally biased region" description="Basic and acidic residues" evidence="6">
    <location>
        <begin position="212"/>
        <end position="224"/>
    </location>
</feature>
<feature type="compositionally biased region" description="Polar residues" evidence="6">
    <location>
        <begin position="967"/>
        <end position="976"/>
    </location>
</feature>
<dbReference type="EC" id="4.6.1.16" evidence="3"/>
<feature type="region of interest" description="Disordered" evidence="6">
    <location>
        <begin position="1303"/>
        <end position="1427"/>
    </location>
</feature>
<feature type="region of interest" description="Disordered" evidence="6">
    <location>
        <begin position="586"/>
        <end position="607"/>
    </location>
</feature>
<dbReference type="FunFam" id="3.40.1350.10:FF:000007">
    <property type="entry name" value="tRNA-splicing endonuclease subunit Sen2"/>
    <property type="match status" value="1"/>
</dbReference>
<dbReference type="PANTHER" id="PTHR21227:SF0">
    <property type="entry name" value="TRNA-SPLICING ENDONUCLEASE SUBUNIT SEN2"/>
    <property type="match status" value="1"/>
</dbReference>
<feature type="compositionally biased region" description="Polar residues" evidence="6">
    <location>
        <begin position="225"/>
        <end position="234"/>
    </location>
</feature>
<sequence length="1965" mass="217175">MASKSDSVPSPAPQAADASVSATDAPAKNTPSPARRQRPQRPNYRHIHRFPLPVSVYPLPPLIPHNPLSVVSVLLSYLTYFISPPSQEIYPAYFDQDTSSVHVTDAKAIRALWEMGFFGKGSLSRSEPNWLEQEKKRRGLLGGLTSEEVTRQRRSERRELKLERARMEKLAIEERLKAEAAAREAGDTSVNASSVLPSVGGTNGAAPTTEKYSLRKAREARQLESQRSVKQQGESEGADSPGKKSPNGKTVRFSPVVQAKEFSSDSTSLLLPGSSVTEQGPPQEQALKNEEHLQLSNEEAFFLVYGLGALQIYDRQTNSPFSSSSLLQLFCQHSSYPPRATADLKTDDTFLVSYVVYHHFRSLGWVVRSGVKFGVDYLLYNRGPVFSHAEFAVVIIPSYDHPYWSETEERIAYCASKQARSWWWFHCVNRVQAQVRKTLVVCYVEIPPPTIANPDVSKSDIGALLGHYKVREMAIRRVTLPRKTMLLFDDDSIHGRWKRIMETQEDSIDIAHLQRVALGLVSISLVCVSTKLTPHFYQESAPSQPSLDGSRIIDNLYSDSVEDNPQQQPSSSDFPSTSIAKENPLETLSTHQPPSSRPQSPQQHATGVIDVNPRYFEQTKTYNTPALRLSGKMSSGETGPSDTQVISQSVYDDLIRQNKEITNSCLESNLGQQDTLATLHEGDTGHIDLLAGFDNANTDAVNPEDNENEDQSSQKLGESSPLHYQPNLFPESQRFVSKTPATAVKHTNIDSIAVKTPSTVSRNPLATDVDSSGIMALSQVFKATQAPSSPLVHGHNVDPLSDRPSPNLPIQGQPLATAMSSPLNKLAATFPQDSSEPHLNYITMKESQAQRDKILRERMTRSAENIYSEDQSDGEFEKEPSFVERVRRQRMINEEAAAQFAAISAPARPESRRSRHSEATSSPKRMERRDWADGAGATRGDEQQGPVALLPGTTSEEETEQEEETYQPVSRSQELNVSAEEDKENCDEQSATPVAAAADAHGRLSQVLSASVDPRSQVQGSDRVEIEEIAMSSQILVVKDSQLSPSQNKNEHEDNVETWDRDQTPIAEDQGDPSATALPESPSPAKQLRLRSTPPSTSHRSRVSFQLQDEDRVMRPRSESASSHGSFQDLPETQRAREGSVTFSSNPAVQRLTASDEKSSKLDGKEKSSSMPSRVAETPVRRHTTSSGEEVPGTSIPETSPNRFHNPEWGNDLNEEDMDQEDDDLPPYAPHDGRVHQHQPMVSHNSSPMKRILNSKILSSPSGRQRRALTEIAADASPQVGHGLFDLDFNILSAEDREFNSAVAMSPIPPRKRRRRNDGPNVSASDPVLPVTPRSTSHLPPLPDHEQLQVTQPQNDKTPVRSQSLFEKRSRFSNPRRSVWDVEDSPQFKRSHKRHVPRLSRPRSHEPTTQPKRPRGRPRLKPVQSPVKPIVEVVIRSSQIDSESEEPQGSAIQEEPTSYLADYTPVRAASVPDDGVQIAANQVLAPWTGMKRAYYPATCFGQPFGTQPSRYLVKFVDSAPVEVSINSVKKLELRIGDAVKVDMPNVPKVTHIIKGFEDRLSPEDIAKGASMGMAPMTDVYGYSTLVLGPKQPKSLPNGGIVGPESVVRVPISQIYMDTNMYNRLKDRDYTFNAPNTQNTQSESRVQTPSDRNTTPASPSTRLSRSVRYSSGLFAGMVFAVSFGENDGAKSRIVQMIQDNDGRVLHDGFNELFDLPANAPQATPTKSSALGDNGSNGQFRLSGGAENVGFACLIADRHSRRPKYMQALALNLPCLSDRWIEDCVAQGRVVDWEMYLLPAGESSYLNGATKSRILPPYPANKAHLPDTIAARPNLLKGQSVLIVMGRSKADEEKRKAYLFLTYALGAARVERVSDIKTVRAILEQQPRTGSARWDWIYVDNDEKASAISGLLGPGSQKAQPAHHARKRKRGELADSSRSSDLGSGPNVRIVGNEFVCQSLILGKLVD</sequence>
<dbReference type="Gene3D" id="2.30.30.140">
    <property type="match status" value="1"/>
</dbReference>
<evidence type="ECO:0000256" key="1">
    <source>
        <dbReference type="ARBA" id="ARBA00004123"/>
    </source>
</evidence>
<feature type="domain" description="BRCT" evidence="7">
    <location>
        <begin position="1668"/>
        <end position="1796"/>
    </location>
</feature>
<feature type="compositionally biased region" description="Basic and acidic residues" evidence="6">
    <location>
        <begin position="1049"/>
        <end position="1063"/>
    </location>
</feature>
<dbReference type="OMA" id="YLDTILW"/>
<feature type="region of interest" description="Disordered" evidence="6">
    <location>
        <begin position="560"/>
        <end position="579"/>
    </location>
</feature>
<proteinExistence type="inferred from homology"/>
<gene>
    <name evidence="8" type="ORF">ATEG_08010</name>
</gene>
<feature type="compositionally biased region" description="Low complexity" evidence="6">
    <location>
        <begin position="565"/>
        <end position="578"/>
    </location>
</feature>
<organism evidence="8 9">
    <name type="scientific">Aspergillus terreus (strain NIH 2624 / FGSC A1156)</name>
    <dbReference type="NCBI Taxonomy" id="341663"/>
    <lineage>
        <taxon>Eukaryota</taxon>
        <taxon>Fungi</taxon>
        <taxon>Dikarya</taxon>
        <taxon>Ascomycota</taxon>
        <taxon>Pezizomycotina</taxon>
        <taxon>Eurotiomycetes</taxon>
        <taxon>Eurotiomycetidae</taxon>
        <taxon>Eurotiales</taxon>
        <taxon>Aspergillaceae</taxon>
        <taxon>Aspergillus</taxon>
        <taxon>Aspergillus subgen. Circumdati</taxon>
    </lineage>
</organism>
<dbReference type="InterPro" id="IPR011856">
    <property type="entry name" value="tRNA_endonuc-like_dom_sf"/>
</dbReference>
<dbReference type="InterPro" id="IPR013914">
    <property type="entry name" value="Rad9_Rad53-bd_dom_fun"/>
</dbReference>
<dbReference type="HOGENOM" id="CLU_002263_0_0_1"/>
<feature type="compositionally biased region" description="Polar residues" evidence="6">
    <location>
        <begin position="632"/>
        <end position="643"/>
    </location>
</feature>
<feature type="compositionally biased region" description="Low complexity" evidence="6">
    <location>
        <begin position="592"/>
        <end position="603"/>
    </location>
</feature>
<feature type="compositionally biased region" description="Polar residues" evidence="6">
    <location>
        <begin position="1632"/>
        <end position="1663"/>
    </location>
</feature>
<feature type="region of interest" description="Disordered" evidence="6">
    <location>
        <begin position="1036"/>
        <end position="1247"/>
    </location>
</feature>
<dbReference type="InterPro" id="IPR006677">
    <property type="entry name" value="tRNA_intron_Endonuc_cat-like"/>
</dbReference>
<dbReference type="Proteomes" id="UP000007963">
    <property type="component" value="Unassembled WGS sequence"/>
</dbReference>
<protein>
    <recommendedName>
        <fullName evidence="3">tRNA-intron lyase</fullName>
        <ecNumber evidence="3">4.6.1.16</ecNumber>
    </recommendedName>
</protein>
<feature type="compositionally biased region" description="Acidic residues" evidence="6">
    <location>
        <begin position="1213"/>
        <end position="1225"/>
    </location>
</feature>
<evidence type="ECO:0000313" key="9">
    <source>
        <dbReference type="Proteomes" id="UP000007963"/>
    </source>
</evidence>
<feature type="region of interest" description="Disordered" evidence="6">
    <location>
        <begin position="1629"/>
        <end position="1663"/>
    </location>
</feature>
<reference evidence="9" key="1">
    <citation type="submission" date="2005-09" db="EMBL/GenBank/DDBJ databases">
        <title>Annotation of the Aspergillus terreus NIH2624 genome.</title>
        <authorList>
            <person name="Birren B.W."/>
            <person name="Lander E.S."/>
            <person name="Galagan J.E."/>
            <person name="Nusbaum C."/>
            <person name="Devon K."/>
            <person name="Henn M."/>
            <person name="Ma L.-J."/>
            <person name="Jaffe D.B."/>
            <person name="Butler J."/>
            <person name="Alvarez P."/>
            <person name="Gnerre S."/>
            <person name="Grabherr M."/>
            <person name="Kleber M."/>
            <person name="Mauceli E.W."/>
            <person name="Brockman W."/>
            <person name="Rounsley S."/>
            <person name="Young S.K."/>
            <person name="LaButti K."/>
            <person name="Pushparaj V."/>
            <person name="DeCaprio D."/>
            <person name="Crawford M."/>
            <person name="Koehrsen M."/>
            <person name="Engels R."/>
            <person name="Montgomery P."/>
            <person name="Pearson M."/>
            <person name="Howarth C."/>
            <person name="Larson L."/>
            <person name="Luoma S."/>
            <person name="White J."/>
            <person name="Alvarado L."/>
            <person name="Kodira C.D."/>
            <person name="Zeng Q."/>
            <person name="Oleary S."/>
            <person name="Yandava C."/>
            <person name="Denning D.W."/>
            <person name="Nierman W.C."/>
            <person name="Milne T."/>
            <person name="Madden K."/>
        </authorList>
    </citation>
    <scope>NUCLEOTIDE SEQUENCE [LARGE SCALE GENOMIC DNA]</scope>
    <source>
        <strain evidence="9">NIH 2624 / FGSC A1156</strain>
    </source>
</reference>
<dbReference type="eggNOG" id="KOG4685">
    <property type="taxonomic scope" value="Eukaryota"/>
</dbReference>
<dbReference type="InterPro" id="IPR036420">
    <property type="entry name" value="BRCT_dom_sf"/>
</dbReference>
<feature type="compositionally biased region" description="Basic residues" evidence="6">
    <location>
        <begin position="1389"/>
        <end position="1402"/>
    </location>
</feature>
<evidence type="ECO:0000256" key="3">
    <source>
        <dbReference type="ARBA" id="ARBA00012573"/>
    </source>
</evidence>
<dbReference type="NCBIfam" id="TIGR00324">
    <property type="entry name" value="endA"/>
    <property type="match status" value="1"/>
</dbReference>
<evidence type="ECO:0000256" key="2">
    <source>
        <dbReference type="ARBA" id="ARBA00008078"/>
    </source>
</evidence>
<dbReference type="GO" id="GO:0006355">
    <property type="term" value="P:regulation of DNA-templated transcription"/>
    <property type="evidence" value="ECO:0007669"/>
    <property type="project" value="InterPro"/>
</dbReference>
<dbReference type="eggNOG" id="KOG3548">
    <property type="taxonomic scope" value="Eukaryota"/>
</dbReference>
<dbReference type="Pfam" id="PF01974">
    <property type="entry name" value="tRNA_int_endo"/>
    <property type="match status" value="1"/>
</dbReference>
<dbReference type="SMART" id="SM00292">
    <property type="entry name" value="BRCT"/>
    <property type="match status" value="1"/>
</dbReference>
<feature type="region of interest" description="Disordered" evidence="6">
    <location>
        <begin position="898"/>
        <end position="998"/>
    </location>
</feature>
<comment type="catalytic activity">
    <reaction evidence="5">
        <text>pretRNA = a 3'-half-tRNA molecule with a 5'-OH end + a 5'-half-tRNA molecule with a 2',3'-cyclic phosphate end + an intron with a 2',3'-cyclic phosphate and a 5'-hydroxyl terminus.</text>
        <dbReference type="EC" id="4.6.1.16"/>
    </reaction>
</comment>
<dbReference type="STRING" id="341663.Q0CE74"/>
<dbReference type="InterPro" id="IPR001357">
    <property type="entry name" value="BRCT_dom"/>
</dbReference>
<feature type="compositionally biased region" description="Acidic residues" evidence="6">
    <location>
        <begin position="955"/>
        <end position="965"/>
    </location>
</feature>
<feature type="region of interest" description="Disordered" evidence="6">
    <location>
        <begin position="696"/>
        <end position="727"/>
    </location>
</feature>
<feature type="compositionally biased region" description="Basic residues" evidence="6">
    <location>
        <begin position="35"/>
        <end position="44"/>
    </location>
</feature>
<name>Q0CE74_ASPTN</name>
<dbReference type="GeneID" id="4353447"/>
<dbReference type="Gene3D" id="3.40.50.10190">
    <property type="entry name" value="BRCT domain"/>
    <property type="match status" value="1"/>
</dbReference>